<proteinExistence type="predicted"/>
<dbReference type="SUPFAM" id="SSF50939">
    <property type="entry name" value="Sialidases"/>
    <property type="match status" value="1"/>
</dbReference>
<organism evidence="1 2">
    <name type="scientific">Aquella oligotrophica</name>
    <dbReference type="NCBI Taxonomy" id="2067065"/>
    <lineage>
        <taxon>Bacteria</taxon>
        <taxon>Pseudomonadati</taxon>
        <taxon>Pseudomonadota</taxon>
        <taxon>Betaproteobacteria</taxon>
        <taxon>Neisseriales</taxon>
        <taxon>Neisseriaceae</taxon>
        <taxon>Aquella</taxon>
    </lineage>
</organism>
<protein>
    <submittedName>
        <fullName evidence="1">Uncharacterized protein</fullName>
    </submittedName>
</protein>
<gene>
    <name evidence="1" type="ORF">CUN60_00055</name>
</gene>
<reference evidence="2" key="1">
    <citation type="submission" date="2017-11" db="EMBL/GenBank/DDBJ databases">
        <authorList>
            <person name="Chan K.G."/>
            <person name="Lee L.S."/>
        </authorList>
    </citation>
    <scope>NUCLEOTIDE SEQUENCE [LARGE SCALE GENOMIC DNA]</scope>
    <source>
        <strain evidence="2">DSM 100970</strain>
    </source>
</reference>
<sequence length="674" mass="67122">MVSTFATTAPATAYLSGAASTGTWAQYRSGVTTVDGVAESIAVSQASTTIAFGQAGNTSWNPVTLATLATRAGATTANTPTGFVGFGGNAAAGNAIIATNAGSSYVIPVIMGNIGATALGFVSIANGASTIISSPTWTAWNGTAGTAPTTAQVQNIVYAGSQYVLTTTTGGIWYSTNGSAWAQVSNSAGTGAASYNSGAAVLDVKFVNGYYFANVNGALYSGPSLSTLLPTHNATTQVAIAPNTNSQSLAVVGSTLYVVTSGNAVTGYQASAVASGTGFYNIASVASVTNATGIAPTRIVAAGSSLYGFVSAAGGATTVEAIPTTTGAPAATVVNMSTAPAAYTILGTQGSGLLLGIASNGVLTSYVASVESALVSGNATYGAIAGVAGSTAANSFMGVTTGGATVSGNATGFTTLTTLFDTKVTGNTTNPARVTVAAGGNQFVFGNNTYVVVANAGAAGNTIFVSTNNGTSWTQVTAASLGTGNITAVYFSNGKFWFNAANGWYSTATPLTTATWQQVAQPVSQPGIGSVYQFESTTYMFSTGSTSVSTWNGTSWTTTANALPTNFNTNNVAYNGSTFAEVSATNVLYTSSSLTGTWTPATVTFANYISSANAPTAFAGTNLVWDGLVWVSTVANNNVYYSTAGTSWTPASYTAFGATSTSAVSATGNLVVMP</sequence>
<dbReference type="AlphaFoldDB" id="A0A2I7N2T4"/>
<dbReference type="KEGG" id="nba:CUN60_00055"/>
<dbReference type="InterPro" id="IPR036278">
    <property type="entry name" value="Sialidase_sf"/>
</dbReference>
<dbReference type="EMBL" id="CP024847">
    <property type="protein sequence ID" value="AUR50752.1"/>
    <property type="molecule type" value="Genomic_DNA"/>
</dbReference>
<evidence type="ECO:0000313" key="1">
    <source>
        <dbReference type="EMBL" id="AUR50752.1"/>
    </source>
</evidence>
<evidence type="ECO:0000313" key="2">
    <source>
        <dbReference type="Proteomes" id="UP000236655"/>
    </source>
</evidence>
<dbReference type="Proteomes" id="UP000236655">
    <property type="component" value="Chromosome"/>
</dbReference>
<name>A0A2I7N2T4_9NEIS</name>
<accession>A0A2I7N2T4</accession>
<keyword evidence="2" id="KW-1185">Reference proteome</keyword>